<evidence type="ECO:0000256" key="2">
    <source>
        <dbReference type="SAM" id="Phobius"/>
    </source>
</evidence>
<dbReference type="InterPro" id="IPR029787">
    <property type="entry name" value="Nucleotide_cyclase"/>
</dbReference>
<feature type="transmembrane region" description="Helical" evidence="2">
    <location>
        <begin position="32"/>
        <end position="54"/>
    </location>
</feature>
<organism evidence="4 5">
    <name type="scientific">Pseudofrankia asymbiotica</name>
    <dbReference type="NCBI Taxonomy" id="1834516"/>
    <lineage>
        <taxon>Bacteria</taxon>
        <taxon>Bacillati</taxon>
        <taxon>Actinomycetota</taxon>
        <taxon>Actinomycetes</taxon>
        <taxon>Frankiales</taxon>
        <taxon>Frankiaceae</taxon>
        <taxon>Pseudofrankia</taxon>
    </lineage>
</organism>
<dbReference type="EMBL" id="MOMC01000071">
    <property type="protein sequence ID" value="ONH24438.1"/>
    <property type="molecule type" value="Genomic_DNA"/>
</dbReference>
<feature type="compositionally biased region" description="Low complexity" evidence="1">
    <location>
        <begin position="484"/>
        <end position="507"/>
    </location>
</feature>
<evidence type="ECO:0000313" key="4">
    <source>
        <dbReference type="EMBL" id="ONH24438.1"/>
    </source>
</evidence>
<dbReference type="SMART" id="SM00267">
    <property type="entry name" value="GGDEF"/>
    <property type="match status" value="1"/>
</dbReference>
<feature type="transmembrane region" description="Helical" evidence="2">
    <location>
        <begin position="60"/>
        <end position="80"/>
    </location>
</feature>
<dbReference type="PANTHER" id="PTHR46663:SF4">
    <property type="entry name" value="DIGUANYLATE CYCLASE DGCT-RELATED"/>
    <property type="match status" value="1"/>
</dbReference>
<feature type="region of interest" description="Disordered" evidence="1">
    <location>
        <begin position="464"/>
        <end position="507"/>
    </location>
</feature>
<comment type="caution">
    <text evidence="4">The sequence shown here is derived from an EMBL/GenBank/DDBJ whole genome shotgun (WGS) entry which is preliminary data.</text>
</comment>
<dbReference type="NCBIfam" id="TIGR00254">
    <property type="entry name" value="GGDEF"/>
    <property type="match status" value="1"/>
</dbReference>
<dbReference type="PROSITE" id="PS51318">
    <property type="entry name" value="TAT"/>
    <property type="match status" value="1"/>
</dbReference>
<feature type="compositionally biased region" description="Basic and acidic residues" evidence="1">
    <location>
        <begin position="468"/>
        <end position="478"/>
    </location>
</feature>
<protein>
    <recommendedName>
        <fullName evidence="3">GGDEF domain-containing protein</fullName>
    </recommendedName>
</protein>
<feature type="transmembrane region" description="Helical" evidence="2">
    <location>
        <begin position="266"/>
        <end position="289"/>
    </location>
</feature>
<dbReference type="PANTHER" id="PTHR46663">
    <property type="entry name" value="DIGUANYLATE CYCLASE DGCT-RELATED"/>
    <property type="match status" value="1"/>
</dbReference>
<feature type="transmembrane region" description="Helical" evidence="2">
    <location>
        <begin position="203"/>
        <end position="225"/>
    </location>
</feature>
<dbReference type="AlphaFoldDB" id="A0A1V2I318"/>
<dbReference type="InterPro" id="IPR043128">
    <property type="entry name" value="Rev_trsase/Diguanyl_cyclase"/>
</dbReference>
<keyword evidence="2" id="KW-0812">Transmembrane</keyword>
<gene>
    <name evidence="4" type="ORF">BL253_30295</name>
</gene>
<dbReference type="Pfam" id="PF00990">
    <property type="entry name" value="GGDEF"/>
    <property type="match status" value="2"/>
</dbReference>
<dbReference type="Proteomes" id="UP000188929">
    <property type="component" value="Unassembled WGS sequence"/>
</dbReference>
<dbReference type="RefSeq" id="WP_076820816.1">
    <property type="nucleotide sequence ID" value="NZ_MOMC01000071.1"/>
</dbReference>
<evidence type="ECO:0000256" key="1">
    <source>
        <dbReference type="SAM" id="MobiDB-lite"/>
    </source>
</evidence>
<name>A0A1V2I318_9ACTN</name>
<feature type="transmembrane region" description="Helical" evidence="2">
    <location>
        <begin position="390"/>
        <end position="408"/>
    </location>
</feature>
<evidence type="ECO:0000259" key="3">
    <source>
        <dbReference type="PROSITE" id="PS50887"/>
    </source>
</evidence>
<dbReference type="Gene3D" id="3.30.70.270">
    <property type="match status" value="1"/>
</dbReference>
<sequence length="676" mass="69509">MSEPSSPPRREWVGPGPAAGGAAGGPALSRRVFLVVAALLGCAGTATFAVSAALSGTARLWAMYLTPCVEYLLVAGWATWRGLRARPPVSGSPGTRPRGGDRWAAERRWRLLIAAMMALAAASRTISLVDLASNGPSWPGPLPAVILLVVAPPLGIAGLLLIPTEPAHPALAARPVQMSLPGRAGAAVPGGGGRRAHKWTAQLVLDTLLIVGSIALVVSVGPLAGLIHGDHLPGEGAWLAAAQVVMLALEMVLVILLAAFRRPRNVPAVTLLAVGLISVSISHAVMSYLSATGAEPGPRAFLGYIFGPLLFALATAAPEDLFRAARRRPVASAARPSPRTAAGGARVPPPAALPERLALWAHVFLPYVPLGAAAGVVVGLLAVGRTLDTVAVALAVVLVVIVLVRQLLTVAQNTRLLASVEVSQRELSYQAWRDALTGLANRAAFADLLAARVAARNSALPLVAGASPDHDRPWDGRTARRGGAEPARLAPAEAEAPATPAASAGDGSPGQLAVLFCDLDDFKDVNDSLGHAAGDELLTAVARRLRASVRDEDVAARIGGDEFAILLGGPTADAAGAVATAEDGTTPVTDTEGALGDDAARDDLPVRVARRVVSAMSRPFEIDGRRCRVHASVGLAVEDGPGPVDAEDLLRRADAAMYTAKRGGKGRLVVARSPGR</sequence>
<dbReference type="PROSITE" id="PS50887">
    <property type="entry name" value="GGDEF"/>
    <property type="match status" value="1"/>
</dbReference>
<keyword evidence="2" id="KW-0472">Membrane</keyword>
<feature type="transmembrane region" description="Helical" evidence="2">
    <location>
        <begin position="237"/>
        <end position="259"/>
    </location>
</feature>
<keyword evidence="5" id="KW-1185">Reference proteome</keyword>
<feature type="domain" description="GGDEF" evidence="3">
    <location>
        <begin position="510"/>
        <end position="673"/>
    </location>
</feature>
<dbReference type="InterPro" id="IPR052163">
    <property type="entry name" value="DGC-Regulatory_Protein"/>
</dbReference>
<feature type="transmembrane region" description="Helical" evidence="2">
    <location>
        <begin position="111"/>
        <end position="129"/>
    </location>
</feature>
<dbReference type="CDD" id="cd01949">
    <property type="entry name" value="GGDEF"/>
    <property type="match status" value="1"/>
</dbReference>
<proteinExistence type="predicted"/>
<reference evidence="5" key="1">
    <citation type="submission" date="2016-10" db="EMBL/GenBank/DDBJ databases">
        <title>Frankia sp. NRRL B-16386 Genome sequencing.</title>
        <authorList>
            <person name="Ghodhbane-Gtari F."/>
            <person name="Swanson E."/>
            <person name="Gueddou A."/>
            <person name="Hezbri K."/>
            <person name="Ktari K."/>
            <person name="Nouioui I."/>
            <person name="Morris K."/>
            <person name="Simpson S."/>
            <person name="Abebe-Akele F."/>
            <person name="Thomas K."/>
            <person name="Gtari M."/>
            <person name="Tisa L.S."/>
        </authorList>
    </citation>
    <scope>NUCLEOTIDE SEQUENCE [LARGE SCALE GENOMIC DNA]</scope>
    <source>
        <strain evidence="5">NRRL B-16386</strain>
    </source>
</reference>
<dbReference type="InterPro" id="IPR000160">
    <property type="entry name" value="GGDEF_dom"/>
</dbReference>
<feature type="transmembrane region" description="Helical" evidence="2">
    <location>
        <begin position="141"/>
        <end position="162"/>
    </location>
</feature>
<keyword evidence="2" id="KW-1133">Transmembrane helix</keyword>
<accession>A0A1V2I318</accession>
<dbReference type="InterPro" id="IPR006311">
    <property type="entry name" value="TAT_signal"/>
</dbReference>
<feature type="transmembrane region" description="Helical" evidence="2">
    <location>
        <begin position="364"/>
        <end position="384"/>
    </location>
</feature>
<dbReference type="SUPFAM" id="SSF55073">
    <property type="entry name" value="Nucleotide cyclase"/>
    <property type="match status" value="2"/>
</dbReference>
<dbReference type="STRING" id="1834516.BL253_30295"/>
<evidence type="ECO:0000313" key="5">
    <source>
        <dbReference type="Proteomes" id="UP000188929"/>
    </source>
</evidence>